<feature type="domain" description="AP2/ERF" evidence="9">
    <location>
        <begin position="139"/>
        <end position="197"/>
    </location>
</feature>
<dbReference type="Proteomes" id="UP000283530">
    <property type="component" value="Unassembled WGS sequence"/>
</dbReference>
<feature type="region of interest" description="Disordered" evidence="8">
    <location>
        <begin position="29"/>
        <end position="50"/>
    </location>
</feature>
<dbReference type="GO" id="GO:0000976">
    <property type="term" value="F:transcription cis-regulatory region binding"/>
    <property type="evidence" value="ECO:0007669"/>
    <property type="project" value="UniProtKB-ARBA"/>
</dbReference>
<dbReference type="PANTHER" id="PTHR31190">
    <property type="entry name" value="DNA-BINDING DOMAIN"/>
    <property type="match status" value="1"/>
</dbReference>
<proteinExistence type="predicted"/>
<dbReference type="SUPFAM" id="SSF54171">
    <property type="entry name" value="DNA-binding domain"/>
    <property type="match status" value="1"/>
</dbReference>
<dbReference type="PROSITE" id="PS51032">
    <property type="entry name" value="AP2_ERF"/>
    <property type="match status" value="1"/>
</dbReference>
<dbReference type="AlphaFoldDB" id="A0A3S3NIZ9"/>
<dbReference type="Pfam" id="PF00847">
    <property type="entry name" value="AP2"/>
    <property type="match status" value="1"/>
</dbReference>
<evidence type="ECO:0000256" key="2">
    <source>
        <dbReference type="ARBA" id="ARBA00022745"/>
    </source>
</evidence>
<sequence>MATIDEISVLDLIRQHLLADFSSFDNFSFTSAPKPDTSDSSVIKPKLEPCTDSFHSETKVKITDYLKEYDGDFIEMKPSPIKKLAADSKEKSNPRLQSIPASAPPRRPSLKIALPPGPKLERPDRTDPPPAEVSVEKRHYRGVRHRPWGKFAAEIRDPSRRGSRVWLGTFETAIEAAKAYDRAAFQMRGSKAILNFPLEVGSSHGEPLAVCRKRRRVTECDRSAAGVVEERKQVKRERSPGPDDVGSAGNIPLTPSSWACVDLAGSFNVPPLSPLSPHPPLCCTQLKVQNPIRVGREKRMQNPPIQLRLKLRKSNFPTFGAEPSGPQSQETFYIFHLAARKMHSTVSCNRNPLQLQSRRSCKS</sequence>
<dbReference type="InterPro" id="IPR001471">
    <property type="entry name" value="AP2/ERF_dom"/>
</dbReference>
<dbReference type="GO" id="GO:0006950">
    <property type="term" value="P:response to stress"/>
    <property type="evidence" value="ECO:0007669"/>
    <property type="project" value="UniProtKB-ARBA"/>
</dbReference>
<dbReference type="EMBL" id="QPKB01000003">
    <property type="protein sequence ID" value="RWR80620.1"/>
    <property type="molecule type" value="Genomic_DNA"/>
</dbReference>
<dbReference type="GO" id="GO:0005634">
    <property type="term" value="C:nucleus"/>
    <property type="evidence" value="ECO:0007669"/>
    <property type="project" value="UniProtKB-SubCell"/>
</dbReference>
<dbReference type="SMART" id="SM00380">
    <property type="entry name" value="AP2"/>
    <property type="match status" value="1"/>
</dbReference>
<keyword evidence="5" id="KW-0010">Activator</keyword>
<feature type="region of interest" description="Disordered" evidence="8">
    <location>
        <begin position="82"/>
        <end position="138"/>
    </location>
</feature>
<dbReference type="CDD" id="cd00018">
    <property type="entry name" value="AP2"/>
    <property type="match status" value="1"/>
</dbReference>
<evidence type="ECO:0000256" key="5">
    <source>
        <dbReference type="ARBA" id="ARBA00023159"/>
    </source>
</evidence>
<feature type="compositionally biased region" description="Basic and acidic residues" evidence="8">
    <location>
        <begin position="230"/>
        <end position="241"/>
    </location>
</feature>
<dbReference type="InterPro" id="IPR016177">
    <property type="entry name" value="DNA-bd_dom_sf"/>
</dbReference>
<evidence type="ECO:0000256" key="4">
    <source>
        <dbReference type="ARBA" id="ARBA00023125"/>
    </source>
</evidence>
<evidence type="ECO:0000256" key="6">
    <source>
        <dbReference type="ARBA" id="ARBA00023163"/>
    </source>
</evidence>
<comment type="subcellular location">
    <subcellularLocation>
        <location evidence="1">Nucleus</location>
    </subcellularLocation>
</comment>
<accession>A0A3S3NIZ9</accession>
<keyword evidence="3" id="KW-0805">Transcription regulation</keyword>
<dbReference type="GO" id="GO:0009873">
    <property type="term" value="P:ethylene-activated signaling pathway"/>
    <property type="evidence" value="ECO:0007669"/>
    <property type="project" value="UniProtKB-KW"/>
</dbReference>
<evidence type="ECO:0000313" key="10">
    <source>
        <dbReference type="EMBL" id="RWR80620.1"/>
    </source>
</evidence>
<dbReference type="OrthoDB" id="674504at2759"/>
<dbReference type="PANTHER" id="PTHR31190:SF499">
    <property type="entry name" value="ETHYLENE-RESPONSIVE TRANSCRIPTION FACTOR ERF105"/>
    <property type="match status" value="1"/>
</dbReference>
<evidence type="ECO:0000256" key="3">
    <source>
        <dbReference type="ARBA" id="ARBA00023015"/>
    </source>
</evidence>
<organism evidence="10 11">
    <name type="scientific">Cinnamomum micranthum f. kanehirae</name>
    <dbReference type="NCBI Taxonomy" id="337451"/>
    <lineage>
        <taxon>Eukaryota</taxon>
        <taxon>Viridiplantae</taxon>
        <taxon>Streptophyta</taxon>
        <taxon>Embryophyta</taxon>
        <taxon>Tracheophyta</taxon>
        <taxon>Spermatophyta</taxon>
        <taxon>Magnoliopsida</taxon>
        <taxon>Magnoliidae</taxon>
        <taxon>Laurales</taxon>
        <taxon>Lauraceae</taxon>
        <taxon>Cinnamomum</taxon>
    </lineage>
</organism>
<keyword evidence="4" id="KW-0238">DNA-binding</keyword>
<protein>
    <submittedName>
        <fullName evidence="10">Ethylene-responsive transcription factor 5</fullName>
    </submittedName>
</protein>
<gene>
    <name evidence="10" type="ORF">CKAN_00926800</name>
</gene>
<dbReference type="InterPro" id="IPR044808">
    <property type="entry name" value="ERF_plant"/>
</dbReference>
<feature type="compositionally biased region" description="Basic and acidic residues" evidence="8">
    <location>
        <begin position="84"/>
        <end position="93"/>
    </location>
</feature>
<keyword evidence="11" id="KW-1185">Reference proteome</keyword>
<evidence type="ECO:0000256" key="8">
    <source>
        <dbReference type="SAM" id="MobiDB-lite"/>
    </source>
</evidence>
<feature type="region of interest" description="Disordered" evidence="8">
    <location>
        <begin position="230"/>
        <end position="249"/>
    </location>
</feature>
<keyword evidence="7" id="KW-0539">Nucleus</keyword>
<comment type="caution">
    <text evidence="10">The sequence shown here is derived from an EMBL/GenBank/DDBJ whole genome shotgun (WGS) entry which is preliminary data.</text>
</comment>
<keyword evidence="6" id="KW-0804">Transcription</keyword>
<name>A0A3S3NIZ9_9MAGN</name>
<keyword evidence="2" id="KW-0936">Ethylene signaling pathway</keyword>
<reference evidence="10 11" key="1">
    <citation type="journal article" date="2019" name="Nat. Plants">
        <title>Stout camphor tree genome fills gaps in understanding of flowering plant genome evolution.</title>
        <authorList>
            <person name="Chaw S.M."/>
            <person name="Liu Y.C."/>
            <person name="Wu Y.W."/>
            <person name="Wang H.Y."/>
            <person name="Lin C.I."/>
            <person name="Wu C.S."/>
            <person name="Ke H.M."/>
            <person name="Chang L.Y."/>
            <person name="Hsu C.Y."/>
            <person name="Yang H.T."/>
            <person name="Sudianto E."/>
            <person name="Hsu M.H."/>
            <person name="Wu K.P."/>
            <person name="Wang L.N."/>
            <person name="Leebens-Mack J.H."/>
            <person name="Tsai I.J."/>
        </authorList>
    </citation>
    <scope>NUCLEOTIDE SEQUENCE [LARGE SCALE GENOMIC DNA]</scope>
    <source>
        <strain evidence="11">cv. Chaw 1501</strain>
        <tissue evidence="10">Young leaves</tissue>
    </source>
</reference>
<dbReference type="FunFam" id="3.30.730.10:FF:000001">
    <property type="entry name" value="Ethylene-responsive transcription factor 2"/>
    <property type="match status" value="1"/>
</dbReference>
<evidence type="ECO:0000256" key="1">
    <source>
        <dbReference type="ARBA" id="ARBA00004123"/>
    </source>
</evidence>
<evidence type="ECO:0000256" key="7">
    <source>
        <dbReference type="ARBA" id="ARBA00023242"/>
    </source>
</evidence>
<dbReference type="Gene3D" id="3.30.730.10">
    <property type="entry name" value="AP2/ERF domain"/>
    <property type="match status" value="1"/>
</dbReference>
<dbReference type="GO" id="GO:0003700">
    <property type="term" value="F:DNA-binding transcription factor activity"/>
    <property type="evidence" value="ECO:0007669"/>
    <property type="project" value="InterPro"/>
</dbReference>
<evidence type="ECO:0000259" key="9">
    <source>
        <dbReference type="PROSITE" id="PS51032"/>
    </source>
</evidence>
<dbReference type="PRINTS" id="PR00367">
    <property type="entry name" value="ETHRSPELEMNT"/>
</dbReference>
<evidence type="ECO:0000313" key="11">
    <source>
        <dbReference type="Proteomes" id="UP000283530"/>
    </source>
</evidence>
<dbReference type="InterPro" id="IPR036955">
    <property type="entry name" value="AP2/ERF_dom_sf"/>
</dbReference>